<dbReference type="Pfam" id="PF07729">
    <property type="entry name" value="FCD"/>
    <property type="match status" value="1"/>
</dbReference>
<dbReference type="Gene3D" id="1.20.120.530">
    <property type="entry name" value="GntR ligand-binding domain-like"/>
    <property type="match status" value="1"/>
</dbReference>
<keyword evidence="6" id="KW-1185">Reference proteome</keyword>
<dbReference type="Gene3D" id="1.10.10.10">
    <property type="entry name" value="Winged helix-like DNA-binding domain superfamily/Winged helix DNA-binding domain"/>
    <property type="match status" value="1"/>
</dbReference>
<gene>
    <name evidence="5" type="ORF">RG540_PA01940</name>
</gene>
<dbReference type="PRINTS" id="PR00035">
    <property type="entry name" value="HTHGNTR"/>
</dbReference>
<reference evidence="6" key="1">
    <citation type="journal article" date="2014" name="BMC Genomics">
        <title>Genome sequencing of two Neorhizobium galegae strains reveals a noeT gene responsible for the unusual acetylation of the nodulation factors.</title>
        <authorList>
            <person name="Osterman J."/>
            <person name="Marsh J."/>
            <person name="Laine P.K."/>
            <person name="Zeng Z."/>
            <person name="Alatalo E."/>
            <person name="Sullivan J.T."/>
            <person name="Young J.P."/>
            <person name="Thomas-Oates J."/>
            <person name="Paulin L."/>
            <person name="Lindstrom K."/>
        </authorList>
    </citation>
    <scope>NUCLEOTIDE SEQUENCE [LARGE SCALE GENOMIC DNA]</scope>
    <source>
        <strain evidence="6">HAMBI 540</strain>
    </source>
</reference>
<keyword evidence="2" id="KW-0238">DNA-binding</keyword>
<evidence type="ECO:0000256" key="3">
    <source>
        <dbReference type="ARBA" id="ARBA00023163"/>
    </source>
</evidence>
<dbReference type="PANTHER" id="PTHR43537:SF24">
    <property type="entry name" value="GLUCONATE OPERON TRANSCRIPTIONAL REPRESSOR"/>
    <property type="match status" value="1"/>
</dbReference>
<dbReference type="PATRIC" id="fig|1028800.3.peg.4804"/>
<dbReference type="PROSITE" id="PS50949">
    <property type="entry name" value="HTH_GNTR"/>
    <property type="match status" value="1"/>
</dbReference>
<keyword evidence="5" id="KW-0614">Plasmid</keyword>
<dbReference type="InterPro" id="IPR008920">
    <property type="entry name" value="TF_FadR/GntR_C"/>
</dbReference>
<dbReference type="SMART" id="SM00345">
    <property type="entry name" value="HTH_GNTR"/>
    <property type="match status" value="1"/>
</dbReference>
<dbReference type="HOGENOM" id="CLU_017584_5_1_5"/>
<dbReference type="InterPro" id="IPR036388">
    <property type="entry name" value="WH-like_DNA-bd_sf"/>
</dbReference>
<dbReference type="InterPro" id="IPR036390">
    <property type="entry name" value="WH_DNA-bd_sf"/>
</dbReference>
<evidence type="ECO:0000256" key="1">
    <source>
        <dbReference type="ARBA" id="ARBA00023015"/>
    </source>
</evidence>
<evidence type="ECO:0000259" key="4">
    <source>
        <dbReference type="PROSITE" id="PS50949"/>
    </source>
</evidence>
<organism evidence="5 6">
    <name type="scientific">Neorhizobium galegae bv. orientalis str. HAMBI 540</name>
    <dbReference type="NCBI Taxonomy" id="1028800"/>
    <lineage>
        <taxon>Bacteria</taxon>
        <taxon>Pseudomonadati</taxon>
        <taxon>Pseudomonadota</taxon>
        <taxon>Alphaproteobacteria</taxon>
        <taxon>Hyphomicrobiales</taxon>
        <taxon>Rhizobiaceae</taxon>
        <taxon>Rhizobium/Agrobacterium group</taxon>
        <taxon>Neorhizobium</taxon>
    </lineage>
</organism>
<dbReference type="CDD" id="cd07377">
    <property type="entry name" value="WHTH_GntR"/>
    <property type="match status" value="1"/>
</dbReference>
<dbReference type="GO" id="GO:0003700">
    <property type="term" value="F:DNA-binding transcription factor activity"/>
    <property type="evidence" value="ECO:0007669"/>
    <property type="project" value="InterPro"/>
</dbReference>
<evidence type="ECO:0000313" key="5">
    <source>
        <dbReference type="EMBL" id="CDN50873.1"/>
    </source>
</evidence>
<keyword evidence="3" id="KW-0804">Transcription</keyword>
<dbReference type="GeneID" id="24260447"/>
<geneLocation type="plasmid" evidence="6">
    <name>II</name>
</geneLocation>
<dbReference type="PANTHER" id="PTHR43537">
    <property type="entry name" value="TRANSCRIPTIONAL REGULATOR, GNTR FAMILY"/>
    <property type="match status" value="1"/>
</dbReference>
<dbReference type="EMBL" id="HG938354">
    <property type="protein sequence ID" value="CDN50873.1"/>
    <property type="molecule type" value="Genomic_DNA"/>
</dbReference>
<dbReference type="KEGG" id="ngg:RG540_PA01940"/>
<proteinExistence type="predicted"/>
<accession>A0A068SXG0</accession>
<feature type="domain" description="HTH gntR-type" evidence="4">
    <location>
        <begin position="16"/>
        <end position="83"/>
    </location>
</feature>
<keyword evidence="1" id="KW-0805">Transcription regulation</keyword>
<dbReference type="eggNOG" id="COG1802">
    <property type="taxonomic scope" value="Bacteria"/>
</dbReference>
<dbReference type="OrthoDB" id="7768882at2"/>
<evidence type="ECO:0000256" key="2">
    <source>
        <dbReference type="ARBA" id="ARBA00023125"/>
    </source>
</evidence>
<protein>
    <submittedName>
        <fullName evidence="5">Transcriptional regulator, GntR family</fullName>
    </submittedName>
</protein>
<dbReference type="Proteomes" id="UP000028181">
    <property type="component" value="Plasmid pHAMBI540a"/>
</dbReference>
<dbReference type="Pfam" id="PF00392">
    <property type="entry name" value="GntR"/>
    <property type="match status" value="1"/>
</dbReference>
<evidence type="ECO:0000313" key="6">
    <source>
        <dbReference type="Proteomes" id="UP000028181"/>
    </source>
</evidence>
<dbReference type="SMART" id="SM00895">
    <property type="entry name" value="FCD"/>
    <property type="match status" value="1"/>
</dbReference>
<dbReference type="GO" id="GO:0003677">
    <property type="term" value="F:DNA binding"/>
    <property type="evidence" value="ECO:0007669"/>
    <property type="project" value="UniProtKB-KW"/>
</dbReference>
<dbReference type="SUPFAM" id="SSF48008">
    <property type="entry name" value="GntR ligand-binding domain-like"/>
    <property type="match status" value="1"/>
</dbReference>
<dbReference type="RefSeq" id="WP_041363991.1">
    <property type="nucleotide sequence ID" value="NZ_HG938354.1"/>
</dbReference>
<sequence>MTNETTRDDAKDGTTQSAVETAYHRIRHLILTGEMRSGDKLLENQLAVAIGVSRTPIREALNRLSAEGLVVLERYRRGIVADFSLDDAIEIFRLRAILEGHATSRAATRISEADLQRLQELERVMETQFEELGWNEHLEGFDRLNTEFHAVIAAAAESPRLEKILASSLELPASIFNRYSEPVEVRTRRTHAQHREILAALKARNPEWAQAAMNAHLFSLLPTASGSLEHEDGAK</sequence>
<dbReference type="AlphaFoldDB" id="A0A068SXG0"/>
<dbReference type="InterPro" id="IPR011711">
    <property type="entry name" value="GntR_C"/>
</dbReference>
<dbReference type="InterPro" id="IPR000524">
    <property type="entry name" value="Tscrpt_reg_HTH_GntR"/>
</dbReference>
<name>A0A068SXG0_NEOGA</name>
<dbReference type="SUPFAM" id="SSF46785">
    <property type="entry name" value="Winged helix' DNA-binding domain"/>
    <property type="match status" value="1"/>
</dbReference>